<dbReference type="InterPro" id="IPR050274">
    <property type="entry name" value="Nuclear_hormone_rcpt_NR2"/>
</dbReference>
<evidence type="ECO:0000313" key="11">
    <source>
        <dbReference type="Proteomes" id="UP000887574"/>
    </source>
</evidence>
<dbReference type="GO" id="GO:0008270">
    <property type="term" value="F:zinc ion binding"/>
    <property type="evidence" value="ECO:0007669"/>
    <property type="project" value="UniProtKB-KW"/>
</dbReference>
<evidence type="ECO:0000256" key="5">
    <source>
        <dbReference type="ARBA" id="ARBA00023015"/>
    </source>
</evidence>
<evidence type="ECO:0000256" key="7">
    <source>
        <dbReference type="ARBA" id="ARBA00023163"/>
    </source>
</evidence>
<keyword evidence="2" id="KW-0479">Metal-binding</keyword>
<protein>
    <submittedName>
        <fullName evidence="12">Nuclear receptor domain-containing protein</fullName>
    </submittedName>
</protein>
<evidence type="ECO:0000313" key="12">
    <source>
        <dbReference type="WBParaSite" id="jg8858"/>
    </source>
</evidence>
<keyword evidence="4" id="KW-0862">Zinc</keyword>
<feature type="domain" description="Nuclear receptor" evidence="10">
    <location>
        <begin position="14"/>
        <end position="87"/>
    </location>
</feature>
<dbReference type="GO" id="GO:0043565">
    <property type="term" value="F:sequence-specific DNA binding"/>
    <property type="evidence" value="ECO:0007669"/>
    <property type="project" value="InterPro"/>
</dbReference>
<sequence length="240" mass="27863">MLNKFSSKKKTEAPIVCLVCGRKTSCMHYSIPSCFGCKSFFRRIILSGVRYKCGDRSLTDTLHVLACRACRFDSCILKGMNPMEIKLTKNLDMNEIIAELKQKKLAMQEKLKNQEPIVTQTPDNWPLEDADFVYEKGNLAQLSQYVNLGVLLNIEMCKTLPVFHKLTYQSQELLLRHIGWTPIKMRANWFSDLQDEEKYKKNIQMNYISPTMKLIRQIGLSTEEYVLLKPYFSQAQQLKT</sequence>
<evidence type="ECO:0000256" key="3">
    <source>
        <dbReference type="ARBA" id="ARBA00022771"/>
    </source>
</evidence>
<keyword evidence="8" id="KW-0675">Receptor</keyword>
<dbReference type="GO" id="GO:0003700">
    <property type="term" value="F:DNA-binding transcription factor activity"/>
    <property type="evidence" value="ECO:0007669"/>
    <property type="project" value="InterPro"/>
</dbReference>
<evidence type="ECO:0000256" key="6">
    <source>
        <dbReference type="ARBA" id="ARBA00023125"/>
    </source>
</evidence>
<dbReference type="WBParaSite" id="jg8858">
    <property type="protein sequence ID" value="jg8858"/>
    <property type="gene ID" value="jg8858"/>
</dbReference>
<proteinExistence type="inferred from homology"/>
<dbReference type="Gene3D" id="3.30.50.10">
    <property type="entry name" value="Erythroid Transcription Factor GATA-1, subunit A"/>
    <property type="match status" value="1"/>
</dbReference>
<keyword evidence="5" id="KW-0805">Transcription regulation</keyword>
<dbReference type="SUPFAM" id="SSF48508">
    <property type="entry name" value="Nuclear receptor ligand-binding domain"/>
    <property type="match status" value="1"/>
</dbReference>
<keyword evidence="9" id="KW-0539">Nucleus</keyword>
<dbReference type="SUPFAM" id="SSF57716">
    <property type="entry name" value="Glucocorticoid receptor-like (DNA-binding domain)"/>
    <property type="match status" value="1"/>
</dbReference>
<name>A0A915EQY4_9BILA</name>
<dbReference type="PRINTS" id="PR00047">
    <property type="entry name" value="STROIDFINGER"/>
</dbReference>
<keyword evidence="11" id="KW-1185">Reference proteome</keyword>
<dbReference type="PROSITE" id="PS51030">
    <property type="entry name" value="NUCLEAR_REC_DBD_2"/>
    <property type="match status" value="1"/>
</dbReference>
<dbReference type="InterPro" id="IPR001628">
    <property type="entry name" value="Znf_hrmn_rcpt"/>
</dbReference>
<dbReference type="Proteomes" id="UP000887574">
    <property type="component" value="Unplaced"/>
</dbReference>
<evidence type="ECO:0000256" key="4">
    <source>
        <dbReference type="ARBA" id="ARBA00022833"/>
    </source>
</evidence>
<dbReference type="Pfam" id="PF00105">
    <property type="entry name" value="zf-C4"/>
    <property type="match status" value="1"/>
</dbReference>
<keyword evidence="6" id="KW-0238">DNA-binding</keyword>
<evidence type="ECO:0000256" key="8">
    <source>
        <dbReference type="ARBA" id="ARBA00023170"/>
    </source>
</evidence>
<dbReference type="PANTHER" id="PTHR24083">
    <property type="entry name" value="NUCLEAR HORMONE RECEPTOR"/>
    <property type="match status" value="1"/>
</dbReference>
<keyword evidence="3" id="KW-0863">Zinc-finger</keyword>
<evidence type="ECO:0000256" key="1">
    <source>
        <dbReference type="ARBA" id="ARBA00005993"/>
    </source>
</evidence>
<comment type="similarity">
    <text evidence="1">Belongs to the nuclear hormone receptor family.</text>
</comment>
<dbReference type="AlphaFoldDB" id="A0A915EQY4"/>
<evidence type="ECO:0000259" key="10">
    <source>
        <dbReference type="PROSITE" id="PS51030"/>
    </source>
</evidence>
<reference evidence="12" key="1">
    <citation type="submission" date="2022-11" db="UniProtKB">
        <authorList>
            <consortium name="WormBaseParasite"/>
        </authorList>
    </citation>
    <scope>IDENTIFICATION</scope>
</reference>
<accession>A0A915EQY4</accession>
<keyword evidence="7" id="KW-0804">Transcription</keyword>
<evidence type="ECO:0000256" key="2">
    <source>
        <dbReference type="ARBA" id="ARBA00022723"/>
    </source>
</evidence>
<evidence type="ECO:0000256" key="9">
    <source>
        <dbReference type="ARBA" id="ARBA00023242"/>
    </source>
</evidence>
<organism evidence="11 12">
    <name type="scientific">Ditylenchus dipsaci</name>
    <dbReference type="NCBI Taxonomy" id="166011"/>
    <lineage>
        <taxon>Eukaryota</taxon>
        <taxon>Metazoa</taxon>
        <taxon>Ecdysozoa</taxon>
        <taxon>Nematoda</taxon>
        <taxon>Chromadorea</taxon>
        <taxon>Rhabditida</taxon>
        <taxon>Tylenchina</taxon>
        <taxon>Tylenchomorpha</taxon>
        <taxon>Sphaerularioidea</taxon>
        <taxon>Anguinidae</taxon>
        <taxon>Anguininae</taxon>
        <taxon>Ditylenchus</taxon>
    </lineage>
</organism>
<dbReference type="SMART" id="SM00399">
    <property type="entry name" value="ZnF_C4"/>
    <property type="match status" value="1"/>
</dbReference>
<dbReference type="InterPro" id="IPR013088">
    <property type="entry name" value="Znf_NHR/GATA"/>
</dbReference>
<dbReference type="InterPro" id="IPR035500">
    <property type="entry name" value="NHR-like_dom_sf"/>
</dbReference>